<evidence type="ECO:0000259" key="4">
    <source>
        <dbReference type="Pfam" id="PF02558"/>
    </source>
</evidence>
<sequence length="459" mass="51122">MPRPTFTSYMAMPLARHNLSQSSQSYSVRAPAWLQKLVSDVTKGPKLYAWTIENLEAHRQKRDTKLELHTRNLVQADATKRVHILGIGNLGRLYATSLANLGEAPITLVLHRKGLLEQWASEPAIEITRRGVTERVENFDVEWWTEEKPPVGPVREVCRGCSISNLIVSTKAPDALPQVDRLRRYLDAKSTVAFVQNGMNRLWPPNGAIYNDKRFLPNQHPNWIHCVTTHGVTSLGPLKSIHASPADIAMGPVSLNPETRDCSDYLVEQILRAPHLSARAVPTSALWVLQLEKLVVNSTINPLTALLRCKNGSLFSESGDSASEKVMDLLIDEASLVLQALVQHPSSREILADSSFPDTGTHESVDRMALLARFSPARLRAMLHHVGEKVKDNTSSMLQDVTSGKQTEIREFNGWFVDMAEYLGLETPNHKVICDLVENSGQVLGQDQLGRHFPAINKL</sequence>
<evidence type="ECO:0000256" key="1">
    <source>
        <dbReference type="ARBA" id="ARBA00007870"/>
    </source>
</evidence>
<dbReference type="PANTHER" id="PTHR43765">
    <property type="entry name" value="2-DEHYDROPANTOATE 2-REDUCTASE-RELATED"/>
    <property type="match status" value="1"/>
</dbReference>
<protein>
    <submittedName>
        <fullName evidence="6">Ketopantoate reductase PanE/ApbA C terminal-domain-containing protein</fullName>
    </submittedName>
</protein>
<dbReference type="PANTHER" id="PTHR43765:SF2">
    <property type="entry name" value="2-DEHYDROPANTOATE 2-REDUCTASE"/>
    <property type="match status" value="1"/>
</dbReference>
<accession>A0AAN7BB93</accession>
<evidence type="ECO:0000256" key="2">
    <source>
        <dbReference type="ARBA" id="ARBA00022857"/>
    </source>
</evidence>
<dbReference type="AlphaFoldDB" id="A0AAN7BB93"/>
<comment type="caution">
    <text evidence="6">The sequence shown here is derived from an EMBL/GenBank/DDBJ whole genome shotgun (WGS) entry which is preliminary data.</text>
</comment>
<dbReference type="EMBL" id="MU858060">
    <property type="protein sequence ID" value="KAK4217404.1"/>
    <property type="molecule type" value="Genomic_DNA"/>
</dbReference>
<evidence type="ECO:0000313" key="6">
    <source>
        <dbReference type="EMBL" id="KAK4217404.1"/>
    </source>
</evidence>
<name>A0AAN7BB93_9PEZI</name>
<reference evidence="6" key="2">
    <citation type="submission" date="2023-05" db="EMBL/GenBank/DDBJ databases">
        <authorList>
            <consortium name="Lawrence Berkeley National Laboratory"/>
            <person name="Steindorff A."/>
            <person name="Hensen N."/>
            <person name="Bonometti L."/>
            <person name="Westerberg I."/>
            <person name="Brannstrom I.O."/>
            <person name="Guillou S."/>
            <person name="Cros-Aarteil S."/>
            <person name="Calhoun S."/>
            <person name="Haridas S."/>
            <person name="Kuo A."/>
            <person name="Mondo S."/>
            <person name="Pangilinan J."/>
            <person name="Riley R."/>
            <person name="Labutti K."/>
            <person name="Andreopoulos B."/>
            <person name="Lipzen A."/>
            <person name="Chen C."/>
            <person name="Yanf M."/>
            <person name="Daum C."/>
            <person name="Ng V."/>
            <person name="Clum A."/>
            <person name="Ohm R."/>
            <person name="Martin F."/>
            <person name="Silar P."/>
            <person name="Natvig D."/>
            <person name="Lalanne C."/>
            <person name="Gautier V."/>
            <person name="Ament-Velasquez S.L."/>
            <person name="Kruys A."/>
            <person name="Hutchinson M.I."/>
            <person name="Powell A.J."/>
            <person name="Barry K."/>
            <person name="Miller A.N."/>
            <person name="Grigoriev I.V."/>
            <person name="Debuchy R."/>
            <person name="Gladieux P."/>
            <person name="Thoren M.H."/>
            <person name="Johannesson H."/>
        </authorList>
    </citation>
    <scope>NUCLEOTIDE SEQUENCE</scope>
    <source>
        <strain evidence="6">PSN293</strain>
    </source>
</reference>
<dbReference type="Gene3D" id="1.10.1040.10">
    <property type="entry name" value="N-(1-d-carboxylethyl)-l-norvaline Dehydrogenase, domain 2"/>
    <property type="match status" value="1"/>
</dbReference>
<keyword evidence="3" id="KW-0560">Oxidoreductase</keyword>
<feature type="domain" description="Ketopantoate reductase C-terminal" evidence="5">
    <location>
        <begin position="290"/>
        <end position="438"/>
    </location>
</feature>
<dbReference type="Pfam" id="PF02558">
    <property type="entry name" value="ApbA"/>
    <property type="match status" value="1"/>
</dbReference>
<dbReference type="InterPro" id="IPR050838">
    <property type="entry name" value="Ketopantoate_reductase"/>
</dbReference>
<keyword evidence="2" id="KW-0521">NADP</keyword>
<gene>
    <name evidence="6" type="ORF">QBC37DRAFT_53632</name>
</gene>
<dbReference type="GO" id="GO:0005739">
    <property type="term" value="C:mitochondrion"/>
    <property type="evidence" value="ECO:0007669"/>
    <property type="project" value="TreeGrafter"/>
</dbReference>
<evidence type="ECO:0000259" key="5">
    <source>
        <dbReference type="Pfam" id="PF08546"/>
    </source>
</evidence>
<dbReference type="InterPro" id="IPR008927">
    <property type="entry name" value="6-PGluconate_DH-like_C_sf"/>
</dbReference>
<dbReference type="Proteomes" id="UP001301769">
    <property type="component" value="Unassembled WGS sequence"/>
</dbReference>
<dbReference type="GO" id="GO:0008677">
    <property type="term" value="F:2-dehydropantoate 2-reductase activity"/>
    <property type="evidence" value="ECO:0007669"/>
    <property type="project" value="TreeGrafter"/>
</dbReference>
<comment type="similarity">
    <text evidence="1">Belongs to the ketopantoate reductase family.</text>
</comment>
<dbReference type="GO" id="GO:0050661">
    <property type="term" value="F:NADP binding"/>
    <property type="evidence" value="ECO:0007669"/>
    <property type="project" value="TreeGrafter"/>
</dbReference>
<proteinExistence type="inferred from homology"/>
<evidence type="ECO:0000313" key="7">
    <source>
        <dbReference type="Proteomes" id="UP001301769"/>
    </source>
</evidence>
<reference evidence="6" key="1">
    <citation type="journal article" date="2023" name="Mol. Phylogenet. Evol.">
        <title>Genome-scale phylogeny and comparative genomics of the fungal order Sordariales.</title>
        <authorList>
            <person name="Hensen N."/>
            <person name="Bonometti L."/>
            <person name="Westerberg I."/>
            <person name="Brannstrom I.O."/>
            <person name="Guillou S."/>
            <person name="Cros-Aarteil S."/>
            <person name="Calhoun S."/>
            <person name="Haridas S."/>
            <person name="Kuo A."/>
            <person name="Mondo S."/>
            <person name="Pangilinan J."/>
            <person name="Riley R."/>
            <person name="LaButti K."/>
            <person name="Andreopoulos B."/>
            <person name="Lipzen A."/>
            <person name="Chen C."/>
            <person name="Yan M."/>
            <person name="Daum C."/>
            <person name="Ng V."/>
            <person name="Clum A."/>
            <person name="Steindorff A."/>
            <person name="Ohm R.A."/>
            <person name="Martin F."/>
            <person name="Silar P."/>
            <person name="Natvig D.O."/>
            <person name="Lalanne C."/>
            <person name="Gautier V."/>
            <person name="Ament-Velasquez S.L."/>
            <person name="Kruys A."/>
            <person name="Hutchinson M.I."/>
            <person name="Powell A.J."/>
            <person name="Barry K."/>
            <person name="Miller A.N."/>
            <person name="Grigoriev I.V."/>
            <person name="Debuchy R."/>
            <person name="Gladieux P."/>
            <person name="Hiltunen Thoren M."/>
            <person name="Johannesson H."/>
        </authorList>
    </citation>
    <scope>NUCLEOTIDE SEQUENCE</scope>
    <source>
        <strain evidence="6">PSN293</strain>
    </source>
</reference>
<keyword evidence="7" id="KW-1185">Reference proteome</keyword>
<dbReference type="Pfam" id="PF08546">
    <property type="entry name" value="ApbA_C"/>
    <property type="match status" value="1"/>
</dbReference>
<dbReference type="InterPro" id="IPR013328">
    <property type="entry name" value="6PGD_dom2"/>
</dbReference>
<dbReference type="Gene3D" id="3.40.50.720">
    <property type="entry name" value="NAD(P)-binding Rossmann-like Domain"/>
    <property type="match status" value="1"/>
</dbReference>
<feature type="domain" description="Ketopantoate reductase N-terminal" evidence="4">
    <location>
        <begin position="82"/>
        <end position="253"/>
    </location>
</feature>
<evidence type="ECO:0000256" key="3">
    <source>
        <dbReference type="ARBA" id="ARBA00023002"/>
    </source>
</evidence>
<dbReference type="SUPFAM" id="SSF48179">
    <property type="entry name" value="6-phosphogluconate dehydrogenase C-terminal domain-like"/>
    <property type="match status" value="1"/>
</dbReference>
<organism evidence="6 7">
    <name type="scientific">Rhypophila decipiens</name>
    <dbReference type="NCBI Taxonomy" id="261697"/>
    <lineage>
        <taxon>Eukaryota</taxon>
        <taxon>Fungi</taxon>
        <taxon>Dikarya</taxon>
        <taxon>Ascomycota</taxon>
        <taxon>Pezizomycotina</taxon>
        <taxon>Sordariomycetes</taxon>
        <taxon>Sordariomycetidae</taxon>
        <taxon>Sordariales</taxon>
        <taxon>Naviculisporaceae</taxon>
        <taxon>Rhypophila</taxon>
    </lineage>
</organism>
<dbReference type="InterPro" id="IPR013332">
    <property type="entry name" value="KPR_N"/>
</dbReference>
<dbReference type="InterPro" id="IPR013752">
    <property type="entry name" value="KPA_reductase"/>
</dbReference>